<protein>
    <submittedName>
        <fullName evidence="2">Uncharacterized protein</fullName>
    </submittedName>
</protein>
<sequence>MCGQTTMVYGCICGRLSQELMPPRTCSPACEIEKTQLEIRLHRPCGECYELNTDIFAQLQSNYTDCSKISIHDKPLPGIPGPGPTEGLPPSYQQATEQPPSYTRAITEEEPATYETVITAIATFQPDEIVRAWHTFRASQLSLLSPSITDLEMFERRVSKARRRLYRPEDIGFCEEVIIRLTREQNTLYKSLQLGERYLDATLILKYGLDKYQALARESNKLGDYGQARLHVKAASEHADRLLEMKIRLSRPELQPRRLAGHARQQLYLLDKIVQTLEARTTSRIRALVQVASRSDYDMHC</sequence>
<reference evidence="2" key="1">
    <citation type="submission" date="2020-06" db="EMBL/GenBank/DDBJ databases">
        <authorList>
            <person name="Onetto C."/>
        </authorList>
    </citation>
    <scope>NUCLEOTIDE SEQUENCE</scope>
</reference>
<dbReference type="AlphaFoldDB" id="A0A9N8JRY1"/>
<gene>
    <name evidence="2" type="ORF">AWRI4233_LOCUS2561</name>
</gene>
<dbReference type="OrthoDB" id="3895268at2759"/>
<name>A0A9N8JRY1_9PEZI</name>
<evidence type="ECO:0000313" key="2">
    <source>
        <dbReference type="EMBL" id="CAD0090205.1"/>
    </source>
</evidence>
<comment type="caution">
    <text evidence="2">The sequence shown here is derived from an EMBL/GenBank/DDBJ whole genome shotgun (WGS) entry which is preliminary data.</text>
</comment>
<evidence type="ECO:0000256" key="1">
    <source>
        <dbReference type="SAM" id="MobiDB-lite"/>
    </source>
</evidence>
<organism evidence="2 3">
    <name type="scientific">Aureobasidium mustum</name>
    <dbReference type="NCBI Taxonomy" id="2773714"/>
    <lineage>
        <taxon>Eukaryota</taxon>
        <taxon>Fungi</taxon>
        <taxon>Dikarya</taxon>
        <taxon>Ascomycota</taxon>
        <taxon>Pezizomycotina</taxon>
        <taxon>Dothideomycetes</taxon>
        <taxon>Dothideomycetidae</taxon>
        <taxon>Dothideales</taxon>
        <taxon>Saccotheciaceae</taxon>
        <taxon>Aureobasidium</taxon>
    </lineage>
</organism>
<keyword evidence="3" id="KW-1185">Reference proteome</keyword>
<proteinExistence type="predicted"/>
<dbReference type="EMBL" id="CAIJEO010000004">
    <property type="protein sequence ID" value="CAD0090205.1"/>
    <property type="molecule type" value="Genomic_DNA"/>
</dbReference>
<dbReference type="Proteomes" id="UP000714618">
    <property type="component" value="Unassembled WGS sequence"/>
</dbReference>
<evidence type="ECO:0000313" key="3">
    <source>
        <dbReference type="Proteomes" id="UP000714618"/>
    </source>
</evidence>
<accession>A0A9N8JRY1</accession>
<feature type="region of interest" description="Disordered" evidence="1">
    <location>
        <begin position="74"/>
        <end position="97"/>
    </location>
</feature>